<dbReference type="AlphaFoldDB" id="A0AAN7BLX6"/>
<reference evidence="3" key="2">
    <citation type="submission" date="2023-05" db="EMBL/GenBank/DDBJ databases">
        <authorList>
            <consortium name="Lawrence Berkeley National Laboratory"/>
            <person name="Steindorff A."/>
            <person name="Hensen N."/>
            <person name="Bonometti L."/>
            <person name="Westerberg I."/>
            <person name="Brannstrom I.O."/>
            <person name="Guillou S."/>
            <person name="Cros-Aarteil S."/>
            <person name="Calhoun S."/>
            <person name="Haridas S."/>
            <person name="Kuo A."/>
            <person name="Mondo S."/>
            <person name="Pangilinan J."/>
            <person name="Riley R."/>
            <person name="Labutti K."/>
            <person name="Andreopoulos B."/>
            <person name="Lipzen A."/>
            <person name="Chen C."/>
            <person name="Yanf M."/>
            <person name="Daum C."/>
            <person name="Ng V."/>
            <person name="Clum A."/>
            <person name="Ohm R."/>
            <person name="Martin F."/>
            <person name="Silar P."/>
            <person name="Natvig D."/>
            <person name="Lalanne C."/>
            <person name="Gautier V."/>
            <person name="Ament-Velasquez S.L."/>
            <person name="Kruys A."/>
            <person name="Hutchinson M.I."/>
            <person name="Powell A.J."/>
            <person name="Barry K."/>
            <person name="Miller A.N."/>
            <person name="Grigoriev I.V."/>
            <person name="Debuchy R."/>
            <person name="Gladieux P."/>
            <person name="Thoren M.H."/>
            <person name="Johannesson H."/>
        </authorList>
    </citation>
    <scope>NUCLEOTIDE SEQUENCE</scope>
    <source>
        <strain evidence="3">CBS 990.96</strain>
    </source>
</reference>
<accession>A0AAN7BLX6</accession>
<comment type="caution">
    <text evidence="3">The sequence shown here is derived from an EMBL/GenBank/DDBJ whole genome shotgun (WGS) entry which is preliminary data.</text>
</comment>
<sequence length="624" mass="70199">MADLQITAGQPLNPAVMFGWQQLSHSLEPLERIKVLDEALGSTRIQCGLLKGLYNSELASPQSASPYSDEETSHLKQWVREIDALEADNTKLELLVGVQGQTGVGKTSLLNALLDYRNLLPSNNAEATKGRFATMIKPYLDSTRRKQSGPTGAVTREMALWPLVSHAEVFVKSEILRSGLVLVDLPGLSDVVESRAAVAQSYYQKLALVVVVTACVRAADAQTAVNFMPKNQEIAMRMDSKLNSEGFCIVVSKADEINLEDAAKNEGRQDELQNIRSVKERMKLAEANVKKTLANLVELGTKISNGVSEKERLLEAAVHRAVEERNAIFSRRILHHLKRKHEEFGKNFRDFVAEFSPPTIFPRYMSLLNSIQIWSVARKVKTTYEMSKKALMSQIFKPRVENLNKFHEKIPGLEEGAISEIKTIWHDHMKQLEQSLLLEFPGQESHIRNCAAALREISCEVEAHVAQALDRISANSGALHPSLRGKLMEKWKNGFENASNFEGGHGAMRRLHKALKDYATARGRYTYQSAVRDMNREFAENVRMFVADLSVGRDSGLLRLATQTSLILDSIVPDNLRLTQDRLQGRVDRRRNILREQSRQVVERWETAWKGGNKEHVLSEDTEI</sequence>
<evidence type="ECO:0000313" key="4">
    <source>
        <dbReference type="Proteomes" id="UP001301958"/>
    </source>
</evidence>
<evidence type="ECO:0000256" key="1">
    <source>
        <dbReference type="SAM" id="Coils"/>
    </source>
</evidence>
<dbReference type="PANTHER" id="PTHR36681">
    <property type="entry name" value="NUCLEAR GTPASE, GERMINAL CENTER-ASSOCIATED, TANDEM DUPLICATE 3"/>
    <property type="match status" value="1"/>
</dbReference>
<name>A0AAN7BLX6_9PEZI</name>
<dbReference type="PANTHER" id="PTHR36681:SF3">
    <property type="entry name" value="NUCLEAR GTPASE, GERMINAL CENTER-ASSOCIATED, TANDEM DUPLICATE 3"/>
    <property type="match status" value="1"/>
</dbReference>
<dbReference type="InterPro" id="IPR027417">
    <property type="entry name" value="P-loop_NTPase"/>
</dbReference>
<evidence type="ECO:0000259" key="2">
    <source>
        <dbReference type="Pfam" id="PF01926"/>
    </source>
</evidence>
<dbReference type="EMBL" id="MU865360">
    <property type="protein sequence ID" value="KAK4225734.1"/>
    <property type="molecule type" value="Genomic_DNA"/>
</dbReference>
<gene>
    <name evidence="3" type="ORF">QBC38DRAFT_530237</name>
</gene>
<dbReference type="SUPFAM" id="SSF52540">
    <property type="entry name" value="P-loop containing nucleoside triphosphate hydrolases"/>
    <property type="match status" value="1"/>
</dbReference>
<dbReference type="Pfam" id="PF01926">
    <property type="entry name" value="MMR_HSR1"/>
    <property type="match status" value="1"/>
</dbReference>
<keyword evidence="4" id="KW-1185">Reference proteome</keyword>
<reference evidence="3" key="1">
    <citation type="journal article" date="2023" name="Mol. Phylogenet. Evol.">
        <title>Genome-scale phylogeny and comparative genomics of the fungal order Sordariales.</title>
        <authorList>
            <person name="Hensen N."/>
            <person name="Bonometti L."/>
            <person name="Westerberg I."/>
            <person name="Brannstrom I.O."/>
            <person name="Guillou S."/>
            <person name="Cros-Aarteil S."/>
            <person name="Calhoun S."/>
            <person name="Haridas S."/>
            <person name="Kuo A."/>
            <person name="Mondo S."/>
            <person name="Pangilinan J."/>
            <person name="Riley R."/>
            <person name="LaButti K."/>
            <person name="Andreopoulos B."/>
            <person name="Lipzen A."/>
            <person name="Chen C."/>
            <person name="Yan M."/>
            <person name="Daum C."/>
            <person name="Ng V."/>
            <person name="Clum A."/>
            <person name="Steindorff A."/>
            <person name="Ohm R.A."/>
            <person name="Martin F."/>
            <person name="Silar P."/>
            <person name="Natvig D.O."/>
            <person name="Lalanne C."/>
            <person name="Gautier V."/>
            <person name="Ament-Velasquez S.L."/>
            <person name="Kruys A."/>
            <person name="Hutchinson M.I."/>
            <person name="Powell A.J."/>
            <person name="Barry K."/>
            <person name="Miller A.N."/>
            <person name="Grigoriev I.V."/>
            <person name="Debuchy R."/>
            <person name="Gladieux P."/>
            <person name="Hiltunen Thoren M."/>
            <person name="Johannesson H."/>
        </authorList>
    </citation>
    <scope>NUCLEOTIDE SEQUENCE</scope>
    <source>
        <strain evidence="3">CBS 990.96</strain>
    </source>
</reference>
<organism evidence="3 4">
    <name type="scientific">Podospora fimiseda</name>
    <dbReference type="NCBI Taxonomy" id="252190"/>
    <lineage>
        <taxon>Eukaryota</taxon>
        <taxon>Fungi</taxon>
        <taxon>Dikarya</taxon>
        <taxon>Ascomycota</taxon>
        <taxon>Pezizomycotina</taxon>
        <taxon>Sordariomycetes</taxon>
        <taxon>Sordariomycetidae</taxon>
        <taxon>Sordariales</taxon>
        <taxon>Podosporaceae</taxon>
        <taxon>Podospora</taxon>
    </lineage>
</organism>
<evidence type="ECO:0000313" key="3">
    <source>
        <dbReference type="EMBL" id="KAK4225734.1"/>
    </source>
</evidence>
<protein>
    <recommendedName>
        <fullName evidence="2">G domain-containing protein</fullName>
    </recommendedName>
</protein>
<feature type="coiled-coil region" evidence="1">
    <location>
        <begin position="268"/>
        <end position="295"/>
    </location>
</feature>
<proteinExistence type="predicted"/>
<dbReference type="GO" id="GO:0005525">
    <property type="term" value="F:GTP binding"/>
    <property type="evidence" value="ECO:0007669"/>
    <property type="project" value="InterPro"/>
</dbReference>
<dbReference type="InterPro" id="IPR006073">
    <property type="entry name" value="GTP-bd"/>
</dbReference>
<dbReference type="Proteomes" id="UP001301958">
    <property type="component" value="Unassembled WGS sequence"/>
</dbReference>
<keyword evidence="1" id="KW-0175">Coiled coil</keyword>
<feature type="domain" description="G" evidence="2">
    <location>
        <begin position="96"/>
        <end position="223"/>
    </location>
</feature>
<dbReference type="Gene3D" id="3.40.50.300">
    <property type="entry name" value="P-loop containing nucleotide triphosphate hydrolases"/>
    <property type="match status" value="1"/>
</dbReference>